<dbReference type="EMBL" id="SDHX01000001">
    <property type="protein sequence ID" value="RXK56872.1"/>
    <property type="molecule type" value="Genomic_DNA"/>
</dbReference>
<accession>A0A4Q1CD61</accession>
<dbReference type="CDD" id="cd06142">
    <property type="entry name" value="RNaseD_exo"/>
    <property type="match status" value="1"/>
</dbReference>
<dbReference type="Proteomes" id="UP000290218">
    <property type="component" value="Unassembled WGS sequence"/>
</dbReference>
<dbReference type="InterPro" id="IPR010997">
    <property type="entry name" value="HRDC-like_sf"/>
</dbReference>
<dbReference type="InterPro" id="IPR044876">
    <property type="entry name" value="HRDC_dom_sf"/>
</dbReference>
<dbReference type="GO" id="GO:0003676">
    <property type="term" value="F:nucleic acid binding"/>
    <property type="evidence" value="ECO:0007669"/>
    <property type="project" value="InterPro"/>
</dbReference>
<keyword evidence="2" id="KW-0269">Exonuclease</keyword>
<reference evidence="2 3" key="1">
    <citation type="submission" date="2019-01" db="EMBL/GenBank/DDBJ databases">
        <title>Lacunisphaera sp. strain TWA-58.</title>
        <authorList>
            <person name="Chen W.-M."/>
        </authorList>
    </citation>
    <scope>NUCLEOTIDE SEQUENCE [LARGE SCALE GENOMIC DNA]</scope>
    <source>
        <strain evidence="2 3">TWA-58</strain>
    </source>
</reference>
<protein>
    <submittedName>
        <fullName evidence="2">3'-5' exonuclease</fullName>
    </submittedName>
</protein>
<dbReference type="InterPro" id="IPR051086">
    <property type="entry name" value="RNase_D-like"/>
</dbReference>
<keyword evidence="2" id="KW-0540">Nuclease</keyword>
<evidence type="ECO:0000313" key="2">
    <source>
        <dbReference type="EMBL" id="RXK56872.1"/>
    </source>
</evidence>
<dbReference type="Gene3D" id="3.30.420.10">
    <property type="entry name" value="Ribonuclease H-like superfamily/Ribonuclease H"/>
    <property type="match status" value="1"/>
</dbReference>
<comment type="caution">
    <text evidence="2">The sequence shown here is derived from an EMBL/GenBank/DDBJ whole genome shotgun (WGS) entry which is preliminary data.</text>
</comment>
<dbReference type="InterPro" id="IPR036397">
    <property type="entry name" value="RNaseH_sf"/>
</dbReference>
<dbReference type="PANTHER" id="PTHR47649:SF1">
    <property type="entry name" value="RIBONUCLEASE D"/>
    <property type="match status" value="1"/>
</dbReference>
<dbReference type="GO" id="GO:0006139">
    <property type="term" value="P:nucleobase-containing compound metabolic process"/>
    <property type="evidence" value="ECO:0007669"/>
    <property type="project" value="InterPro"/>
</dbReference>
<dbReference type="AlphaFoldDB" id="A0A4Q1CD61"/>
<dbReference type="Gene3D" id="1.10.150.80">
    <property type="entry name" value="HRDC domain"/>
    <property type="match status" value="1"/>
</dbReference>
<organism evidence="2 3">
    <name type="scientific">Oleiharenicola lentus</name>
    <dbReference type="NCBI Taxonomy" id="2508720"/>
    <lineage>
        <taxon>Bacteria</taxon>
        <taxon>Pseudomonadati</taxon>
        <taxon>Verrucomicrobiota</taxon>
        <taxon>Opitutia</taxon>
        <taxon>Opitutales</taxon>
        <taxon>Opitutaceae</taxon>
        <taxon>Oleiharenicola</taxon>
    </lineage>
</organism>
<name>A0A4Q1CD61_9BACT</name>
<evidence type="ECO:0000259" key="1">
    <source>
        <dbReference type="SMART" id="SM00474"/>
    </source>
</evidence>
<dbReference type="GO" id="GO:0000166">
    <property type="term" value="F:nucleotide binding"/>
    <property type="evidence" value="ECO:0007669"/>
    <property type="project" value="InterPro"/>
</dbReference>
<gene>
    <name evidence="2" type="ORF">ESB00_00150</name>
</gene>
<dbReference type="SUPFAM" id="SSF53098">
    <property type="entry name" value="Ribonuclease H-like"/>
    <property type="match status" value="1"/>
</dbReference>
<keyword evidence="2" id="KW-0378">Hydrolase</keyword>
<evidence type="ECO:0000313" key="3">
    <source>
        <dbReference type="Proteomes" id="UP000290218"/>
    </source>
</evidence>
<dbReference type="PANTHER" id="PTHR47649">
    <property type="entry name" value="RIBONUCLEASE D"/>
    <property type="match status" value="1"/>
</dbReference>
<dbReference type="Pfam" id="PF00570">
    <property type="entry name" value="HRDC"/>
    <property type="match status" value="1"/>
</dbReference>
<dbReference type="SMART" id="SM00474">
    <property type="entry name" value="35EXOc"/>
    <property type="match status" value="1"/>
</dbReference>
<dbReference type="GO" id="GO:0008408">
    <property type="term" value="F:3'-5' exonuclease activity"/>
    <property type="evidence" value="ECO:0007669"/>
    <property type="project" value="InterPro"/>
</dbReference>
<dbReference type="InterPro" id="IPR012337">
    <property type="entry name" value="RNaseH-like_sf"/>
</dbReference>
<dbReference type="SUPFAM" id="SSF47819">
    <property type="entry name" value="HRDC-like"/>
    <property type="match status" value="1"/>
</dbReference>
<dbReference type="Pfam" id="PF01612">
    <property type="entry name" value="DNA_pol_A_exo1"/>
    <property type="match status" value="1"/>
</dbReference>
<dbReference type="OrthoDB" id="144122at2"/>
<sequence length="374" mass="42770">MTIPLSSVPHYQYITQSAQLPPLLAALDRAHEIALDTEADNLFRYKTRVCLLQIMVDAEIYLVDLLADLPLADLWPRLAAKPLIMHGSDYDLRLLRELCDFRPHSLFDTMFAAQLLSIPRFGLAALLEQHFGVKLDKDHQKANWSRRPLERGMLDYAALDVHHLPALRDKLRAELVQLGRLDWFEQKCRWQIEVARDGFAGPDENDWRIGGSEKLRGRGLAVLHTLWHWRESWAEKLNTPPFKVTGNELLMRLARAAEEGASPGELLQIHLGKRHDRLAPSLESAIRRGFEIDPRLLPRRERRREFNPMSPEELSRQDLIKAVRDRLAAGLKLDPTLIATRSQLTQLARDPAGAATVLLPWQAQLLTADPAWPR</sequence>
<feature type="domain" description="3'-5' exonuclease" evidence="1">
    <location>
        <begin position="11"/>
        <end position="176"/>
    </location>
</feature>
<dbReference type="InterPro" id="IPR002121">
    <property type="entry name" value="HRDC_dom"/>
</dbReference>
<keyword evidence="3" id="KW-1185">Reference proteome</keyword>
<proteinExistence type="predicted"/>
<dbReference type="InterPro" id="IPR002562">
    <property type="entry name" value="3'-5'_exonuclease_dom"/>
</dbReference>